<dbReference type="Gene3D" id="2.40.33.10">
    <property type="entry name" value="PK beta-barrel domain-like"/>
    <property type="match status" value="1"/>
</dbReference>
<dbReference type="EMBL" id="FOKW01000001">
    <property type="protein sequence ID" value="SFB72690.1"/>
    <property type="molecule type" value="Genomic_DNA"/>
</dbReference>
<dbReference type="InterPro" id="IPR015795">
    <property type="entry name" value="Pyrv_Knase_C"/>
</dbReference>
<dbReference type="Pfam" id="PF00391">
    <property type="entry name" value="PEP-utilizers"/>
    <property type="match status" value="1"/>
</dbReference>
<organism evidence="21 22">
    <name type="scientific">Natronobacterium haloterrestre</name>
    <name type="common">Halobiforma haloterrestris</name>
    <dbReference type="NCBI Taxonomy" id="148448"/>
    <lineage>
        <taxon>Archaea</taxon>
        <taxon>Methanobacteriati</taxon>
        <taxon>Methanobacteriota</taxon>
        <taxon>Stenosarchaea group</taxon>
        <taxon>Halobacteria</taxon>
        <taxon>Halobacteriales</taxon>
        <taxon>Natrialbaceae</taxon>
        <taxon>Natronobacterium</taxon>
    </lineage>
</organism>
<evidence type="ECO:0000256" key="5">
    <source>
        <dbReference type="ARBA" id="ARBA00012142"/>
    </source>
</evidence>
<keyword evidence="6 16" id="KW-0808">Transferase</keyword>
<feature type="region of interest" description="Disordered" evidence="17">
    <location>
        <begin position="131"/>
        <end position="156"/>
    </location>
</feature>
<dbReference type="SUPFAM" id="SSF50800">
    <property type="entry name" value="PK beta-barrel domain-like"/>
    <property type="match status" value="1"/>
</dbReference>
<dbReference type="SUPFAM" id="SSF52009">
    <property type="entry name" value="Phosphohistidine domain"/>
    <property type="match status" value="1"/>
</dbReference>
<dbReference type="InterPro" id="IPR011037">
    <property type="entry name" value="Pyrv_Knase-like_insert_dom_sf"/>
</dbReference>
<evidence type="ECO:0000256" key="1">
    <source>
        <dbReference type="ARBA" id="ARBA00001946"/>
    </source>
</evidence>
<comment type="cofactor">
    <cofactor evidence="1">
        <name>Mg(2+)</name>
        <dbReference type="ChEBI" id="CHEBI:18420"/>
    </cofactor>
</comment>
<dbReference type="EC" id="2.7.1.40" evidence="5 15"/>
<evidence type="ECO:0000259" key="19">
    <source>
        <dbReference type="Pfam" id="PF00391"/>
    </source>
</evidence>
<accession>A0A1I1DIZ6</accession>
<evidence type="ECO:0000313" key="21">
    <source>
        <dbReference type="EMBL" id="SFB72690.1"/>
    </source>
</evidence>
<evidence type="ECO:0000256" key="16">
    <source>
        <dbReference type="RuleBase" id="RU000504"/>
    </source>
</evidence>
<dbReference type="Pfam" id="PF00224">
    <property type="entry name" value="PK"/>
    <property type="match status" value="1"/>
</dbReference>
<comment type="similarity">
    <text evidence="4 16">Belongs to the pyruvate kinase family.</text>
</comment>
<dbReference type="InterPro" id="IPR008279">
    <property type="entry name" value="PEP-util_enz_mobile_dom"/>
</dbReference>
<evidence type="ECO:0000256" key="14">
    <source>
        <dbReference type="ARBA" id="ARBA00023317"/>
    </source>
</evidence>
<dbReference type="InterPro" id="IPR001697">
    <property type="entry name" value="Pyr_Knase"/>
</dbReference>
<dbReference type="OrthoDB" id="56298at2157"/>
<dbReference type="SUPFAM" id="SSF52935">
    <property type="entry name" value="PK C-terminal domain-like"/>
    <property type="match status" value="1"/>
</dbReference>
<keyword evidence="9 16" id="KW-0418">Kinase</keyword>
<evidence type="ECO:0000259" key="18">
    <source>
        <dbReference type="Pfam" id="PF00224"/>
    </source>
</evidence>
<dbReference type="InterPro" id="IPR036637">
    <property type="entry name" value="Phosphohistidine_dom_sf"/>
</dbReference>
<dbReference type="AlphaFoldDB" id="A0A1I1DIZ6"/>
<evidence type="ECO:0000313" key="22">
    <source>
        <dbReference type="Proteomes" id="UP000199161"/>
    </source>
</evidence>
<comment type="pathway">
    <text evidence="2 16">Carbohydrate degradation; glycolysis; pyruvate from D-glyceraldehyde 3-phosphate: step 5/5.</text>
</comment>
<dbReference type="Gene3D" id="3.40.1380.20">
    <property type="entry name" value="Pyruvate kinase, C-terminal domain"/>
    <property type="match status" value="1"/>
</dbReference>
<evidence type="ECO:0000256" key="2">
    <source>
        <dbReference type="ARBA" id="ARBA00004997"/>
    </source>
</evidence>
<keyword evidence="11 16" id="KW-0460">Magnesium</keyword>
<dbReference type="Gene3D" id="3.20.20.60">
    <property type="entry name" value="Phosphoenolpyruvate-binding domains"/>
    <property type="match status" value="1"/>
</dbReference>
<keyword evidence="12" id="KW-0630">Potassium</keyword>
<comment type="catalytic activity">
    <reaction evidence="16">
        <text>pyruvate + ATP = phosphoenolpyruvate + ADP + H(+)</text>
        <dbReference type="Rhea" id="RHEA:18157"/>
        <dbReference type="ChEBI" id="CHEBI:15361"/>
        <dbReference type="ChEBI" id="CHEBI:15378"/>
        <dbReference type="ChEBI" id="CHEBI:30616"/>
        <dbReference type="ChEBI" id="CHEBI:58702"/>
        <dbReference type="ChEBI" id="CHEBI:456216"/>
        <dbReference type="EC" id="2.7.1.40"/>
    </reaction>
</comment>
<keyword evidence="22" id="KW-1185">Reference proteome</keyword>
<keyword evidence="10" id="KW-0067">ATP-binding</keyword>
<proteinExistence type="inferred from homology"/>
<evidence type="ECO:0000256" key="12">
    <source>
        <dbReference type="ARBA" id="ARBA00022958"/>
    </source>
</evidence>
<dbReference type="NCBIfam" id="NF004978">
    <property type="entry name" value="PRK06354.1"/>
    <property type="match status" value="1"/>
</dbReference>
<evidence type="ECO:0000256" key="13">
    <source>
        <dbReference type="ARBA" id="ARBA00023152"/>
    </source>
</evidence>
<dbReference type="UniPathway" id="UPA00109">
    <property type="reaction ID" value="UER00188"/>
</dbReference>
<dbReference type="SUPFAM" id="SSF51621">
    <property type="entry name" value="Phosphoenolpyruvate/pyruvate domain"/>
    <property type="match status" value="1"/>
</dbReference>
<dbReference type="InterPro" id="IPR015813">
    <property type="entry name" value="Pyrv/PenolPyrv_kinase-like_dom"/>
</dbReference>
<sequence length="605" mass="64378">MRNAKIVCTLGPSSSDQRTIRDLAEAGMSVARLNASHGSREDRADLIDRVRSVDEERDEPVAVMLDMQGPEIRTAPLPEGETVTLETGSEIRFVEGDEVAPDTVGLSLPIDAVEPGDRILLDDGLIETTVVDTDLDHEERRSSNSSSEGESREREDAVLARVDTGGELGGRKGVNVPGVDLDLDIVTESDRKDLELAAEKEVDFVAASFVRDAEDVYAVNEVLEELDADIPIVAKIERAGAVENLDEIIEAAYGVMVARGDLGVECPMEDVPMIQKRIIRKCREAGSPVITATEMLDSMVTARRPTRAEASDVANAVLDGTDAVMLSGETAIGDHPVAVVDAMDSIVRQVENSEEYEELLEQRVPTAGEARTDALARSARFLARDVGAEAVVAATESGYTALKTAKYRPGVPVVASTQSHEVRRRLALSWGVTPLYARVSDQGADAVVEKAVQAALDAGVAQSGDTVVVLCGMMTDLEGASTTNMMKVHVAAEALTTGRVVVDGRATGPIARAPDGDLSEVPEGAILALPADFDEEFDGDVSKIGGILNAQRGMTGYPALVAREMDIPMISDAAVSETDVGTTVTLDAERGVVYRGEIGDRTERA</sequence>
<reference evidence="22" key="1">
    <citation type="submission" date="2016-10" db="EMBL/GenBank/DDBJ databases">
        <authorList>
            <person name="Varghese N."/>
            <person name="Submissions S."/>
        </authorList>
    </citation>
    <scope>NUCLEOTIDE SEQUENCE [LARGE SCALE GENOMIC DNA]</scope>
    <source>
        <strain evidence="22">DSM 13078</strain>
    </source>
</reference>
<evidence type="ECO:0000256" key="9">
    <source>
        <dbReference type="ARBA" id="ARBA00022777"/>
    </source>
</evidence>
<dbReference type="Proteomes" id="UP000199161">
    <property type="component" value="Unassembled WGS sequence"/>
</dbReference>
<gene>
    <name evidence="21" type="ORF">SAMN05444422_101514</name>
</gene>
<dbReference type="Gene3D" id="3.50.30.10">
    <property type="entry name" value="Phosphohistidine domain"/>
    <property type="match status" value="1"/>
</dbReference>
<dbReference type="GO" id="GO:0016301">
    <property type="term" value="F:kinase activity"/>
    <property type="evidence" value="ECO:0007669"/>
    <property type="project" value="UniProtKB-KW"/>
</dbReference>
<dbReference type="GO" id="GO:0030955">
    <property type="term" value="F:potassium ion binding"/>
    <property type="evidence" value="ECO:0007669"/>
    <property type="project" value="UniProtKB-UniRule"/>
</dbReference>
<feature type="domain" description="Pyruvate kinase barrel" evidence="18">
    <location>
        <begin position="1"/>
        <end position="339"/>
    </location>
</feature>
<evidence type="ECO:0000256" key="11">
    <source>
        <dbReference type="ARBA" id="ARBA00022842"/>
    </source>
</evidence>
<dbReference type="InterPro" id="IPR015793">
    <property type="entry name" value="Pyrv_Knase_brl"/>
</dbReference>
<keyword evidence="8" id="KW-0547">Nucleotide-binding</keyword>
<comment type="similarity">
    <text evidence="3">In the C-terminal section; belongs to the PEP-utilizing enzyme family.</text>
</comment>
<evidence type="ECO:0000256" key="3">
    <source>
        <dbReference type="ARBA" id="ARBA00006237"/>
    </source>
</evidence>
<dbReference type="NCBIfam" id="NF004491">
    <property type="entry name" value="PRK05826.1"/>
    <property type="match status" value="1"/>
</dbReference>
<keyword evidence="14 21" id="KW-0670">Pyruvate</keyword>
<evidence type="ECO:0000256" key="17">
    <source>
        <dbReference type="SAM" id="MobiDB-lite"/>
    </source>
</evidence>
<evidence type="ECO:0000259" key="20">
    <source>
        <dbReference type="Pfam" id="PF02887"/>
    </source>
</evidence>
<dbReference type="InterPro" id="IPR040442">
    <property type="entry name" value="Pyrv_kinase-like_dom_sf"/>
</dbReference>
<dbReference type="RefSeq" id="WP_089785050.1">
    <property type="nucleotide sequence ID" value="NZ_FOKW01000001.1"/>
</dbReference>
<evidence type="ECO:0000256" key="4">
    <source>
        <dbReference type="ARBA" id="ARBA00008663"/>
    </source>
</evidence>
<evidence type="ECO:0000256" key="8">
    <source>
        <dbReference type="ARBA" id="ARBA00022741"/>
    </source>
</evidence>
<dbReference type="GO" id="GO:0005524">
    <property type="term" value="F:ATP binding"/>
    <property type="evidence" value="ECO:0007669"/>
    <property type="project" value="UniProtKB-KW"/>
</dbReference>
<dbReference type="GO" id="GO:0004743">
    <property type="term" value="F:pyruvate kinase activity"/>
    <property type="evidence" value="ECO:0007669"/>
    <property type="project" value="UniProtKB-UniRule"/>
</dbReference>
<keyword evidence="7" id="KW-0479">Metal-binding</keyword>
<feature type="domain" description="PEP-utilising enzyme mobile" evidence="19">
    <location>
        <begin position="522"/>
        <end position="591"/>
    </location>
</feature>
<feature type="domain" description="Pyruvate kinase C-terminal" evidence="20">
    <location>
        <begin position="373"/>
        <end position="489"/>
    </location>
</feature>
<dbReference type="PRINTS" id="PR01050">
    <property type="entry name" value="PYRUVTKNASE"/>
</dbReference>
<keyword evidence="13 16" id="KW-0324">Glycolysis</keyword>
<dbReference type="PANTHER" id="PTHR11817">
    <property type="entry name" value="PYRUVATE KINASE"/>
    <property type="match status" value="1"/>
</dbReference>
<dbReference type="GO" id="GO:0000287">
    <property type="term" value="F:magnesium ion binding"/>
    <property type="evidence" value="ECO:0007669"/>
    <property type="project" value="UniProtKB-UniRule"/>
</dbReference>
<protein>
    <recommendedName>
        <fullName evidence="5 15">Pyruvate kinase</fullName>
        <ecNumber evidence="5 15">2.7.1.40</ecNumber>
    </recommendedName>
</protein>
<evidence type="ECO:0000256" key="7">
    <source>
        <dbReference type="ARBA" id="ARBA00022723"/>
    </source>
</evidence>
<evidence type="ECO:0000256" key="10">
    <source>
        <dbReference type="ARBA" id="ARBA00022840"/>
    </source>
</evidence>
<evidence type="ECO:0000256" key="15">
    <source>
        <dbReference type="NCBIfam" id="TIGR01064"/>
    </source>
</evidence>
<dbReference type="NCBIfam" id="TIGR01064">
    <property type="entry name" value="pyruv_kin"/>
    <property type="match status" value="1"/>
</dbReference>
<dbReference type="InterPro" id="IPR015806">
    <property type="entry name" value="Pyrv_Knase_insert_dom_sf"/>
</dbReference>
<name>A0A1I1DIZ6_NATHA</name>
<dbReference type="Pfam" id="PF02887">
    <property type="entry name" value="PK_C"/>
    <property type="match status" value="1"/>
</dbReference>
<dbReference type="InterPro" id="IPR036918">
    <property type="entry name" value="Pyrv_Knase_C_sf"/>
</dbReference>
<evidence type="ECO:0000256" key="6">
    <source>
        <dbReference type="ARBA" id="ARBA00022679"/>
    </source>
</evidence>